<feature type="compositionally biased region" description="Polar residues" evidence="8">
    <location>
        <begin position="831"/>
        <end position="851"/>
    </location>
</feature>
<gene>
    <name evidence="10" type="ORF">Sango_1874300</name>
</gene>
<dbReference type="InterPro" id="IPR006564">
    <property type="entry name" value="Znf_PMZ"/>
</dbReference>
<feature type="region of interest" description="Disordered" evidence="8">
    <location>
        <begin position="708"/>
        <end position="753"/>
    </location>
</feature>
<evidence type="ECO:0000313" key="11">
    <source>
        <dbReference type="Proteomes" id="UP001289374"/>
    </source>
</evidence>
<name>A0AAE1WIK4_9LAMI</name>
<feature type="compositionally biased region" description="Polar residues" evidence="8">
    <location>
        <begin position="783"/>
        <end position="794"/>
    </location>
</feature>
<keyword evidence="3 7" id="KW-0863">Zinc-finger</keyword>
<evidence type="ECO:0000256" key="5">
    <source>
        <dbReference type="ARBA" id="ARBA00023125"/>
    </source>
</evidence>
<dbReference type="PANTHER" id="PTHR31973:SF191">
    <property type="entry name" value="OS05G0489400 PROTEIN"/>
    <property type="match status" value="1"/>
</dbReference>
<reference evidence="10" key="1">
    <citation type="submission" date="2020-06" db="EMBL/GenBank/DDBJ databases">
        <authorList>
            <person name="Li T."/>
            <person name="Hu X."/>
            <person name="Zhang T."/>
            <person name="Song X."/>
            <person name="Zhang H."/>
            <person name="Dai N."/>
            <person name="Sheng W."/>
            <person name="Hou X."/>
            <person name="Wei L."/>
        </authorList>
    </citation>
    <scope>NUCLEOTIDE SEQUENCE</scope>
    <source>
        <strain evidence="10">K16</strain>
        <tissue evidence="10">Leaf</tissue>
    </source>
</reference>
<accession>A0AAE1WIK4</accession>
<feature type="region of interest" description="Disordered" evidence="8">
    <location>
        <begin position="771"/>
        <end position="851"/>
    </location>
</feature>
<proteinExistence type="predicted"/>
<comment type="caution">
    <text evidence="10">The sequence shown here is derived from an EMBL/GenBank/DDBJ whole genome shotgun (WGS) entry which is preliminary data.</text>
</comment>
<feature type="compositionally biased region" description="Basic and acidic residues" evidence="8">
    <location>
        <begin position="728"/>
        <end position="737"/>
    </location>
</feature>
<dbReference type="Pfam" id="PF03108">
    <property type="entry name" value="DBD_Tnp_Mut"/>
    <property type="match status" value="1"/>
</dbReference>
<feature type="compositionally biased region" description="Basic residues" evidence="8">
    <location>
        <begin position="738"/>
        <end position="753"/>
    </location>
</feature>
<feature type="compositionally biased region" description="Gly residues" evidence="8">
    <location>
        <begin position="131"/>
        <end position="141"/>
    </location>
</feature>
<keyword evidence="5" id="KW-0238">DNA-binding</keyword>
<keyword evidence="1" id="KW-0815">Transposition</keyword>
<keyword evidence="4" id="KW-0862">Zinc</keyword>
<organism evidence="10 11">
    <name type="scientific">Sesamum angolense</name>
    <dbReference type="NCBI Taxonomy" id="2727404"/>
    <lineage>
        <taxon>Eukaryota</taxon>
        <taxon>Viridiplantae</taxon>
        <taxon>Streptophyta</taxon>
        <taxon>Embryophyta</taxon>
        <taxon>Tracheophyta</taxon>
        <taxon>Spermatophyta</taxon>
        <taxon>Magnoliopsida</taxon>
        <taxon>eudicotyledons</taxon>
        <taxon>Gunneridae</taxon>
        <taxon>Pentapetalae</taxon>
        <taxon>asterids</taxon>
        <taxon>lamiids</taxon>
        <taxon>Lamiales</taxon>
        <taxon>Pedaliaceae</taxon>
        <taxon>Sesamum</taxon>
    </lineage>
</organism>
<dbReference type="InterPro" id="IPR001207">
    <property type="entry name" value="Transposase_mutator"/>
</dbReference>
<dbReference type="InterPro" id="IPR007527">
    <property type="entry name" value="Znf_SWIM"/>
</dbReference>
<dbReference type="GO" id="GO:0006313">
    <property type="term" value="P:DNA transposition"/>
    <property type="evidence" value="ECO:0007669"/>
    <property type="project" value="InterPro"/>
</dbReference>
<dbReference type="InterPro" id="IPR004332">
    <property type="entry name" value="Transposase_MuDR"/>
</dbReference>
<feature type="compositionally biased region" description="Polar residues" evidence="8">
    <location>
        <begin position="808"/>
        <end position="820"/>
    </location>
</feature>
<protein>
    <recommendedName>
        <fullName evidence="9">SWIM-type domain-containing protein</fullName>
    </recommendedName>
</protein>
<evidence type="ECO:0000256" key="4">
    <source>
        <dbReference type="ARBA" id="ARBA00022833"/>
    </source>
</evidence>
<evidence type="ECO:0000256" key="7">
    <source>
        <dbReference type="PROSITE-ProRule" id="PRU00325"/>
    </source>
</evidence>
<sequence>MSLRNLQLLDFPNPKYDKYGLDRFVTIILYHGGEVKHSPVAEFVGGNQSKFDFVDVEDMCISYLNGLGSSNPIAVVGDEKGKGVAIEGGVSPRFDEEDWAEVFKLVDSYGESAGWNCDQGVMQVDLQSEGEGSGHSEGVGEGDSLHESEYRPEDEEDGENRDEEGVQKGEQESSESDNSSDSDFCVSEEDFDSEVGSDVEGKESNHVFHPINKYEPNFEIGMIFSTKKELRDAVHCHAVSTKRSLKIIKNDKRRIYAKCLGEGCEWRLNALKLGDQSTFQIREYNPKHKCGKTFHVKNVNSKWLSGKYEESFRTDPNRNVKGFRKDIIKDIRCHVSKHQAYRAKRKALNAIEGKAEDQFDQLWDYAAELRASNPRSTVIMAMTEGDDGQTGENLKSCPHGGILLTAVSIDPNNNLYPLAYAVVSGETRESWEWFLELLKGDLNVVRDDTYTFISDKQKGLIPAFESVFPGATNRFCVRHLHNNMKTAGFRGLAFKKTLWNAARATTLHEFNLRMEEMGHLDPKVVDWLSDKPPEHWSRSHFNCFPKCDMLLNNICETFNSCILEAREKPILTMLEWIREFIMTRLSDNRDRARKKWSGKKICPRIQKIVEKNIDKAADCIPIKSDDWNYEISSYDGSRYIVNLQQHTCTCRKWDLTGIPCKHGMSAICSQSLEPQDFVNPCYSVETFLEVYKHAILPVNGPQLWTKTGLIPPLPPNFGRRSGRPSRARRVEHDEPVNKGKKRQRGQKKQPIRLKRQPYQVMCHYCGGTGHNQKGCERKKIDHPTTSQDANSNDQTTATKLTARKRTAPSQKQTERGSTFTAFKKDYKEHTTSSCYRTQPSNNNRGNTTFIA</sequence>
<reference evidence="10" key="2">
    <citation type="journal article" date="2024" name="Plant">
        <title>Genomic evolution and insights into agronomic trait innovations of Sesamum species.</title>
        <authorList>
            <person name="Miao H."/>
            <person name="Wang L."/>
            <person name="Qu L."/>
            <person name="Liu H."/>
            <person name="Sun Y."/>
            <person name="Le M."/>
            <person name="Wang Q."/>
            <person name="Wei S."/>
            <person name="Zheng Y."/>
            <person name="Lin W."/>
            <person name="Duan Y."/>
            <person name="Cao H."/>
            <person name="Xiong S."/>
            <person name="Wang X."/>
            <person name="Wei L."/>
            <person name="Li C."/>
            <person name="Ma Q."/>
            <person name="Ju M."/>
            <person name="Zhao R."/>
            <person name="Li G."/>
            <person name="Mu C."/>
            <person name="Tian Q."/>
            <person name="Mei H."/>
            <person name="Zhang T."/>
            <person name="Gao T."/>
            <person name="Zhang H."/>
        </authorList>
    </citation>
    <scope>NUCLEOTIDE SEQUENCE</scope>
    <source>
        <strain evidence="10">K16</strain>
    </source>
</reference>
<dbReference type="GO" id="GO:0004803">
    <property type="term" value="F:transposase activity"/>
    <property type="evidence" value="ECO:0007669"/>
    <property type="project" value="InterPro"/>
</dbReference>
<evidence type="ECO:0000313" key="10">
    <source>
        <dbReference type="EMBL" id="KAK4394035.1"/>
    </source>
</evidence>
<dbReference type="PANTHER" id="PTHR31973">
    <property type="entry name" value="POLYPROTEIN, PUTATIVE-RELATED"/>
    <property type="match status" value="1"/>
</dbReference>
<feature type="region of interest" description="Disordered" evidence="8">
    <location>
        <begin position="128"/>
        <end position="190"/>
    </location>
</feature>
<evidence type="ECO:0000256" key="8">
    <source>
        <dbReference type="SAM" id="MobiDB-lite"/>
    </source>
</evidence>
<feature type="domain" description="SWIM-type" evidence="9">
    <location>
        <begin position="639"/>
        <end position="671"/>
    </location>
</feature>
<feature type="compositionally biased region" description="Acidic residues" evidence="8">
    <location>
        <begin position="172"/>
        <end position="190"/>
    </location>
</feature>
<keyword evidence="11" id="KW-1185">Reference proteome</keyword>
<feature type="compositionally biased region" description="Basic and acidic residues" evidence="8">
    <location>
        <begin position="773"/>
        <end position="782"/>
    </location>
</feature>
<dbReference type="PROSITE" id="PS50966">
    <property type="entry name" value="ZF_SWIM"/>
    <property type="match status" value="1"/>
</dbReference>
<dbReference type="AlphaFoldDB" id="A0AAE1WIK4"/>
<keyword evidence="2" id="KW-0479">Metal-binding</keyword>
<dbReference type="Pfam" id="PF04434">
    <property type="entry name" value="SWIM"/>
    <property type="match status" value="1"/>
</dbReference>
<dbReference type="Proteomes" id="UP001289374">
    <property type="component" value="Unassembled WGS sequence"/>
</dbReference>
<evidence type="ECO:0000256" key="3">
    <source>
        <dbReference type="ARBA" id="ARBA00022771"/>
    </source>
</evidence>
<evidence type="ECO:0000256" key="6">
    <source>
        <dbReference type="ARBA" id="ARBA00023172"/>
    </source>
</evidence>
<dbReference type="GO" id="GO:0003677">
    <property type="term" value="F:DNA binding"/>
    <property type="evidence" value="ECO:0007669"/>
    <property type="project" value="UniProtKB-KW"/>
</dbReference>
<dbReference type="PROSITE" id="PS01007">
    <property type="entry name" value="TRANSPOSASE_MUTATOR"/>
    <property type="match status" value="1"/>
</dbReference>
<evidence type="ECO:0000259" key="9">
    <source>
        <dbReference type="PROSITE" id="PS50966"/>
    </source>
</evidence>
<evidence type="ECO:0000256" key="2">
    <source>
        <dbReference type="ARBA" id="ARBA00022723"/>
    </source>
</evidence>
<dbReference type="InterPro" id="IPR018289">
    <property type="entry name" value="MULE_transposase_dom"/>
</dbReference>
<dbReference type="EMBL" id="JACGWL010000010">
    <property type="protein sequence ID" value="KAK4394035.1"/>
    <property type="molecule type" value="Genomic_DNA"/>
</dbReference>
<keyword evidence="6" id="KW-0233">DNA recombination</keyword>
<dbReference type="Pfam" id="PF10551">
    <property type="entry name" value="MULE"/>
    <property type="match status" value="1"/>
</dbReference>
<feature type="compositionally biased region" description="Acidic residues" evidence="8">
    <location>
        <begin position="152"/>
        <end position="162"/>
    </location>
</feature>
<dbReference type="SMART" id="SM00575">
    <property type="entry name" value="ZnF_PMZ"/>
    <property type="match status" value="1"/>
</dbReference>
<evidence type="ECO:0000256" key="1">
    <source>
        <dbReference type="ARBA" id="ARBA00022578"/>
    </source>
</evidence>
<dbReference type="GO" id="GO:0008270">
    <property type="term" value="F:zinc ion binding"/>
    <property type="evidence" value="ECO:0007669"/>
    <property type="project" value="UniProtKB-KW"/>
</dbReference>